<evidence type="ECO:0000256" key="3">
    <source>
        <dbReference type="ARBA" id="ARBA00004600"/>
    </source>
</evidence>
<dbReference type="InterPro" id="IPR014712">
    <property type="entry name" value="ANTH_dom_sf"/>
</dbReference>
<dbReference type="InterPro" id="IPR011417">
    <property type="entry name" value="ANTH_dom"/>
</dbReference>
<dbReference type="PaxDb" id="3827-XP_004514138.1"/>
<evidence type="ECO:0000256" key="9">
    <source>
        <dbReference type="SAM" id="MobiDB-lite"/>
    </source>
</evidence>
<feature type="domain" description="ENTH" evidence="10">
    <location>
        <begin position="9"/>
        <end position="147"/>
    </location>
</feature>
<dbReference type="InterPro" id="IPR013809">
    <property type="entry name" value="ENTH"/>
</dbReference>
<dbReference type="GO" id="GO:0005545">
    <property type="term" value="F:1-phosphatidylinositol binding"/>
    <property type="evidence" value="ECO:0007669"/>
    <property type="project" value="InterPro"/>
</dbReference>
<dbReference type="GO" id="GO:0048268">
    <property type="term" value="P:clathrin coat assembly"/>
    <property type="evidence" value="ECO:0007669"/>
    <property type="project" value="InterPro"/>
</dbReference>
<dbReference type="PANTHER" id="PTHR22951">
    <property type="entry name" value="CLATHRIN ASSEMBLY PROTEIN"/>
    <property type="match status" value="1"/>
</dbReference>
<keyword evidence="8" id="KW-0968">Cytoplasmic vesicle</keyword>
<dbReference type="GO" id="GO:0032050">
    <property type="term" value="F:clathrin heavy chain binding"/>
    <property type="evidence" value="ECO:0007669"/>
    <property type="project" value="TreeGrafter"/>
</dbReference>
<comment type="subcellular location">
    <subcellularLocation>
        <location evidence="1">Cytoplasmic vesicle</location>
        <location evidence="1">Clathrin-coated vesicle</location>
    </subcellularLocation>
    <subcellularLocation>
        <location evidence="2">Golgi apparatus</location>
    </subcellularLocation>
    <subcellularLocation>
        <location evidence="3">Membrane</location>
        <location evidence="3">Clathrin-coated pit</location>
    </subcellularLocation>
</comment>
<dbReference type="GeneID" id="101501465"/>
<dbReference type="GO" id="GO:0005546">
    <property type="term" value="F:phosphatidylinositol-4,5-bisphosphate binding"/>
    <property type="evidence" value="ECO:0007669"/>
    <property type="project" value="TreeGrafter"/>
</dbReference>
<dbReference type="Gene3D" id="1.20.58.150">
    <property type="entry name" value="ANTH domain"/>
    <property type="match status" value="1"/>
</dbReference>
<proteinExistence type="predicted"/>
<dbReference type="FunFam" id="1.20.58.150:FF:000005">
    <property type="entry name" value="putative clathrin assembly protein At2g25430"/>
    <property type="match status" value="1"/>
</dbReference>
<dbReference type="RefSeq" id="XP_004514138.1">
    <property type="nucleotide sequence ID" value="XM_004514081.3"/>
</dbReference>
<keyword evidence="5" id="KW-0333">Golgi apparatus</keyword>
<dbReference type="Gene3D" id="1.25.40.90">
    <property type="match status" value="1"/>
</dbReference>
<dbReference type="InterPro" id="IPR008942">
    <property type="entry name" value="ENTH_VHS"/>
</dbReference>
<protein>
    <submittedName>
        <fullName evidence="12">Clathrin assembly protein At5g35200</fullName>
    </submittedName>
</protein>
<evidence type="ECO:0000256" key="2">
    <source>
        <dbReference type="ARBA" id="ARBA00004555"/>
    </source>
</evidence>
<dbReference type="AlphaFoldDB" id="A0A1S2Z324"/>
<dbReference type="SUPFAM" id="SSF89009">
    <property type="entry name" value="GAT-like domain"/>
    <property type="match status" value="1"/>
</dbReference>
<dbReference type="Proteomes" id="UP000087171">
    <property type="component" value="Unplaced"/>
</dbReference>
<dbReference type="GO" id="GO:0000149">
    <property type="term" value="F:SNARE binding"/>
    <property type="evidence" value="ECO:0007669"/>
    <property type="project" value="TreeGrafter"/>
</dbReference>
<keyword evidence="7" id="KW-0168">Coated pit</keyword>
<accession>A0A1S2Z324</accession>
<evidence type="ECO:0000313" key="12">
    <source>
        <dbReference type="RefSeq" id="XP_004514138.1"/>
    </source>
</evidence>
<dbReference type="STRING" id="3827.A0A1S2Z324"/>
<dbReference type="GO" id="GO:0072583">
    <property type="term" value="P:clathrin-dependent endocytosis"/>
    <property type="evidence" value="ECO:0007669"/>
    <property type="project" value="InterPro"/>
</dbReference>
<dbReference type="GO" id="GO:0005905">
    <property type="term" value="C:clathrin-coated pit"/>
    <property type="evidence" value="ECO:0007669"/>
    <property type="project" value="UniProtKB-SubCell"/>
</dbReference>
<sequence length="520" mass="58063">MKKAFGLAKFHGDYKALEAAIVKATNYYHALPKEKHIRYIFQSLSPSKPRSEVAYCIHSLARRLNQTNNWAVVLKTLIIIHRAMRELDNTVLEELVNYTKGRGHLIDLSQFHDASLPNALDYSVWIRNYGLYLEERLRCFVIVNHDVAAYNSKYSQKLDTKELLEQLPALQNLLFRLLDSKPGGASAFNRLIQYALSIIAGESVKLYVAITVRVVELLDKFFEMNRDDAISALKIYKKSGSQAERLSAFFETCRGLDFARGQKFINIKQPPASFITTMEDYIKEAPNTLMLEYNVNGEGEGSTCNEDTVHIGDLLSVNELDSSLENNEATTPPPQAADLMGLYDLLTGASEFDENPLALAVVPTENSLNSSNDEKEDSPITGWEVALFTESQVSDQNEVAESKKDDELDVLKLEGLYGEAVVGAQHDGGYQIGQVNSNPFDFHDAAQYHMALAHPSVFSVPSNIPPQIVGMQPYQDSYNNAQQLQEEEPFVTMIKKSTNPFDEPNILPPASASAMPSHPT</sequence>
<evidence type="ECO:0000313" key="11">
    <source>
        <dbReference type="Proteomes" id="UP000087171"/>
    </source>
</evidence>
<dbReference type="KEGG" id="cam:101501465"/>
<gene>
    <name evidence="12" type="primary">LOC101501465</name>
</gene>
<reference evidence="12" key="1">
    <citation type="submission" date="2025-08" db="UniProtKB">
        <authorList>
            <consortium name="RefSeq"/>
        </authorList>
    </citation>
    <scope>IDENTIFICATION</scope>
    <source>
        <tissue evidence="12">Etiolated seedlings</tissue>
    </source>
</reference>
<evidence type="ECO:0000259" key="10">
    <source>
        <dbReference type="PROSITE" id="PS50942"/>
    </source>
</evidence>
<dbReference type="GO" id="GO:0006900">
    <property type="term" value="P:vesicle budding from membrane"/>
    <property type="evidence" value="ECO:0007669"/>
    <property type="project" value="TreeGrafter"/>
</dbReference>
<feature type="region of interest" description="Disordered" evidence="9">
    <location>
        <begin position="497"/>
        <end position="520"/>
    </location>
</feature>
<dbReference type="InterPro" id="IPR048050">
    <property type="entry name" value="ANTH_N_plant"/>
</dbReference>
<evidence type="ECO:0000256" key="6">
    <source>
        <dbReference type="ARBA" id="ARBA00023136"/>
    </source>
</evidence>
<evidence type="ECO:0000256" key="7">
    <source>
        <dbReference type="ARBA" id="ARBA00023176"/>
    </source>
</evidence>
<dbReference type="CDD" id="cd03564">
    <property type="entry name" value="ANTH_N"/>
    <property type="match status" value="1"/>
</dbReference>
<dbReference type="SMART" id="SM00273">
    <property type="entry name" value="ENTH"/>
    <property type="match status" value="1"/>
</dbReference>
<evidence type="ECO:0000256" key="5">
    <source>
        <dbReference type="ARBA" id="ARBA00023034"/>
    </source>
</evidence>
<keyword evidence="11" id="KW-1185">Reference proteome</keyword>
<dbReference type="InterPro" id="IPR045192">
    <property type="entry name" value="AP180-like"/>
</dbReference>
<dbReference type="PROSITE" id="PS50942">
    <property type="entry name" value="ENTH"/>
    <property type="match status" value="1"/>
</dbReference>
<dbReference type="GO" id="GO:0005794">
    <property type="term" value="C:Golgi apparatus"/>
    <property type="evidence" value="ECO:0007669"/>
    <property type="project" value="UniProtKB-SubCell"/>
</dbReference>
<evidence type="ECO:0000256" key="4">
    <source>
        <dbReference type="ARBA" id="ARBA00022583"/>
    </source>
</evidence>
<dbReference type="SUPFAM" id="SSF48464">
    <property type="entry name" value="ENTH/VHS domain"/>
    <property type="match status" value="1"/>
</dbReference>
<evidence type="ECO:0000256" key="8">
    <source>
        <dbReference type="ARBA" id="ARBA00023329"/>
    </source>
</evidence>
<name>A0A1S2Z324_CICAR</name>
<dbReference type="Pfam" id="PF07651">
    <property type="entry name" value="ANTH"/>
    <property type="match status" value="1"/>
</dbReference>
<keyword evidence="4" id="KW-0254">Endocytosis</keyword>
<dbReference type="GO" id="GO:0030136">
    <property type="term" value="C:clathrin-coated vesicle"/>
    <property type="evidence" value="ECO:0007669"/>
    <property type="project" value="UniProtKB-SubCell"/>
</dbReference>
<dbReference type="PANTHER" id="PTHR22951:SF110">
    <property type="entry name" value="CLATHRIN ASSEMBLY PROTEIN"/>
    <property type="match status" value="1"/>
</dbReference>
<keyword evidence="6" id="KW-0472">Membrane</keyword>
<dbReference type="eggNOG" id="KOG0251">
    <property type="taxonomic scope" value="Eukaryota"/>
</dbReference>
<feature type="compositionally biased region" description="Low complexity" evidence="9">
    <location>
        <begin position="508"/>
        <end position="520"/>
    </location>
</feature>
<dbReference type="OrthoDB" id="44015at2759"/>
<evidence type="ECO:0000256" key="1">
    <source>
        <dbReference type="ARBA" id="ARBA00004132"/>
    </source>
</evidence>
<organism evidence="11 12">
    <name type="scientific">Cicer arietinum</name>
    <name type="common">Chickpea</name>
    <name type="synonym">Garbanzo</name>
    <dbReference type="NCBI Taxonomy" id="3827"/>
    <lineage>
        <taxon>Eukaryota</taxon>
        <taxon>Viridiplantae</taxon>
        <taxon>Streptophyta</taxon>
        <taxon>Embryophyta</taxon>
        <taxon>Tracheophyta</taxon>
        <taxon>Spermatophyta</taxon>
        <taxon>Magnoliopsida</taxon>
        <taxon>eudicotyledons</taxon>
        <taxon>Gunneridae</taxon>
        <taxon>Pentapetalae</taxon>
        <taxon>rosids</taxon>
        <taxon>fabids</taxon>
        <taxon>Fabales</taxon>
        <taxon>Fabaceae</taxon>
        <taxon>Papilionoideae</taxon>
        <taxon>50 kb inversion clade</taxon>
        <taxon>NPAAA clade</taxon>
        <taxon>Hologalegina</taxon>
        <taxon>IRL clade</taxon>
        <taxon>Cicereae</taxon>
        <taxon>Cicer</taxon>
    </lineage>
</organism>